<name>A0A6J4KXH0_9BACT</name>
<feature type="domain" description="Outer membrane protein beta-barrel" evidence="3">
    <location>
        <begin position="6"/>
        <end position="173"/>
    </location>
</feature>
<organism evidence="4">
    <name type="scientific">uncultured Gemmatimonadota bacterium</name>
    <dbReference type="NCBI Taxonomy" id="203437"/>
    <lineage>
        <taxon>Bacteria</taxon>
        <taxon>Pseudomonadati</taxon>
        <taxon>Gemmatimonadota</taxon>
        <taxon>environmental samples</taxon>
    </lineage>
</organism>
<feature type="signal peptide" evidence="2">
    <location>
        <begin position="1"/>
        <end position="22"/>
    </location>
</feature>
<evidence type="ECO:0000259" key="3">
    <source>
        <dbReference type="Pfam" id="PF13505"/>
    </source>
</evidence>
<feature type="non-terminal residue" evidence="4">
    <location>
        <position position="175"/>
    </location>
</feature>
<evidence type="ECO:0000256" key="2">
    <source>
        <dbReference type="SAM" id="SignalP"/>
    </source>
</evidence>
<evidence type="ECO:0000313" key="4">
    <source>
        <dbReference type="EMBL" id="CAA9317231.1"/>
    </source>
</evidence>
<dbReference type="Gene3D" id="2.40.160.20">
    <property type="match status" value="1"/>
</dbReference>
<proteinExistence type="predicted"/>
<feature type="chain" id="PRO_5027116134" description="Outer membrane protein beta-barrel domain-containing protein" evidence="2">
    <location>
        <begin position="23"/>
        <end position="175"/>
    </location>
</feature>
<dbReference type="EMBL" id="CADCTV010000322">
    <property type="protein sequence ID" value="CAA9317231.1"/>
    <property type="molecule type" value="Genomic_DNA"/>
</dbReference>
<dbReference type="SUPFAM" id="SSF56925">
    <property type="entry name" value="OMPA-like"/>
    <property type="match status" value="1"/>
</dbReference>
<dbReference type="Pfam" id="PF13505">
    <property type="entry name" value="OMP_b-brl"/>
    <property type="match status" value="1"/>
</dbReference>
<accession>A0A6J4KXH0</accession>
<dbReference type="InterPro" id="IPR027385">
    <property type="entry name" value="Beta-barrel_OMP"/>
</dbReference>
<gene>
    <name evidence="4" type="ORF">AVDCRST_MAG89-1466</name>
</gene>
<sequence length="175" mass="18579">MKKSMALLVAAALAAHSGSAQAQSGFALKGHYLFNASDVQNEEQTPAADGFSVGAEYVLPLGVGLGVTGYTTGKVTEFDRESTSFGVLAEANYFIDLPLLPVTPYVGVHGGLGQYTVDDVQNADPEFKDDRTQLGFQVGARMQLGQVLGLDAQYRRVSEFGASTQGGELERNQIL</sequence>
<evidence type="ECO:0000256" key="1">
    <source>
        <dbReference type="ARBA" id="ARBA00022729"/>
    </source>
</evidence>
<protein>
    <recommendedName>
        <fullName evidence="3">Outer membrane protein beta-barrel domain-containing protein</fullName>
    </recommendedName>
</protein>
<dbReference type="AlphaFoldDB" id="A0A6J4KXH0"/>
<dbReference type="InterPro" id="IPR011250">
    <property type="entry name" value="OMP/PagP_B-barrel"/>
</dbReference>
<reference evidence="4" key="1">
    <citation type="submission" date="2020-02" db="EMBL/GenBank/DDBJ databases">
        <authorList>
            <person name="Meier V. D."/>
        </authorList>
    </citation>
    <scope>NUCLEOTIDE SEQUENCE</scope>
    <source>
        <strain evidence="4">AVDCRST_MAG89</strain>
    </source>
</reference>
<keyword evidence="1 2" id="KW-0732">Signal</keyword>